<dbReference type="InterPro" id="IPR045004">
    <property type="entry name" value="ECH_dom"/>
</dbReference>
<dbReference type="PANTHER" id="PTHR43176:SF3">
    <property type="entry name" value="3-HYDROXYISOBUTYRYL-COA HYDROLASE, MITOCHONDRIAL"/>
    <property type="match status" value="1"/>
</dbReference>
<evidence type="ECO:0000259" key="4">
    <source>
        <dbReference type="Pfam" id="PF16113"/>
    </source>
</evidence>
<evidence type="ECO:0000256" key="1">
    <source>
        <dbReference type="ARBA" id="ARBA00001709"/>
    </source>
</evidence>
<name>A0ABR4NE49_9FUNG</name>
<dbReference type="InterPro" id="IPR032259">
    <property type="entry name" value="HIBYL-CoA-H"/>
</dbReference>
<evidence type="ECO:0000256" key="2">
    <source>
        <dbReference type="ARBA" id="ARBA00011915"/>
    </source>
</evidence>
<evidence type="ECO:0000313" key="5">
    <source>
        <dbReference type="EMBL" id="KAL2917801.1"/>
    </source>
</evidence>
<dbReference type="GO" id="GO:0003860">
    <property type="term" value="F:3-hydroxyisobutyryl-CoA hydrolase activity"/>
    <property type="evidence" value="ECO:0007669"/>
    <property type="project" value="UniProtKB-EC"/>
</dbReference>
<accession>A0ABR4NE49</accession>
<dbReference type="CDD" id="cd06558">
    <property type="entry name" value="crotonase-like"/>
    <property type="match status" value="1"/>
</dbReference>
<comment type="catalytic activity">
    <reaction evidence="1">
        <text>3-hydroxy-2-methylpropanoyl-CoA + H2O = 3-hydroxy-2-methylpropanoate + CoA + H(+)</text>
        <dbReference type="Rhea" id="RHEA:20888"/>
        <dbReference type="ChEBI" id="CHEBI:11805"/>
        <dbReference type="ChEBI" id="CHEBI:15377"/>
        <dbReference type="ChEBI" id="CHEBI:15378"/>
        <dbReference type="ChEBI" id="CHEBI:57287"/>
        <dbReference type="ChEBI" id="CHEBI:57340"/>
        <dbReference type="EC" id="3.1.2.4"/>
    </reaction>
</comment>
<gene>
    <name evidence="5" type="primary">EHD3</name>
    <name evidence="5" type="ORF">HK105_202674</name>
</gene>
<feature type="domain" description="Enoyl-CoA hydratase/isomerase" evidence="4">
    <location>
        <begin position="20"/>
        <end position="343"/>
    </location>
</feature>
<organism evidence="5 6">
    <name type="scientific">Polyrhizophydium stewartii</name>
    <dbReference type="NCBI Taxonomy" id="2732419"/>
    <lineage>
        <taxon>Eukaryota</taxon>
        <taxon>Fungi</taxon>
        <taxon>Fungi incertae sedis</taxon>
        <taxon>Chytridiomycota</taxon>
        <taxon>Chytridiomycota incertae sedis</taxon>
        <taxon>Chytridiomycetes</taxon>
        <taxon>Rhizophydiales</taxon>
        <taxon>Rhizophydiales incertae sedis</taxon>
        <taxon>Polyrhizophydium</taxon>
    </lineage>
</organism>
<dbReference type="PANTHER" id="PTHR43176">
    <property type="entry name" value="3-HYDROXYISOBUTYRYL-COA HYDROLASE-RELATED"/>
    <property type="match status" value="1"/>
</dbReference>
<dbReference type="SUPFAM" id="SSF52096">
    <property type="entry name" value="ClpP/crotonase"/>
    <property type="match status" value="1"/>
</dbReference>
<reference evidence="5 6" key="1">
    <citation type="submission" date="2023-09" db="EMBL/GenBank/DDBJ databases">
        <title>Pangenome analysis of Batrachochytrium dendrobatidis and related Chytrids.</title>
        <authorList>
            <person name="Yacoub M.N."/>
            <person name="Stajich J.E."/>
            <person name="James T.Y."/>
        </authorList>
    </citation>
    <scope>NUCLEOTIDE SEQUENCE [LARGE SCALE GENOMIC DNA]</scope>
    <source>
        <strain evidence="5 6">JEL0888</strain>
    </source>
</reference>
<dbReference type="NCBIfam" id="NF004127">
    <property type="entry name" value="PRK05617.1"/>
    <property type="match status" value="1"/>
</dbReference>
<proteinExistence type="predicted"/>
<dbReference type="Proteomes" id="UP001527925">
    <property type="component" value="Unassembled WGS sequence"/>
</dbReference>
<dbReference type="EMBL" id="JADGIZ020000009">
    <property type="protein sequence ID" value="KAL2917801.1"/>
    <property type="molecule type" value="Genomic_DNA"/>
</dbReference>
<keyword evidence="3 5" id="KW-0378">Hydrolase</keyword>
<dbReference type="EC" id="3.1.2.4" evidence="2"/>
<dbReference type="Pfam" id="PF16113">
    <property type="entry name" value="ECH_2"/>
    <property type="match status" value="1"/>
</dbReference>
<dbReference type="InterPro" id="IPR029045">
    <property type="entry name" value="ClpP/crotonase-like_dom_sf"/>
</dbReference>
<evidence type="ECO:0000313" key="6">
    <source>
        <dbReference type="Proteomes" id="UP001527925"/>
    </source>
</evidence>
<dbReference type="Gene3D" id="3.90.226.10">
    <property type="entry name" value="2-enoyl-CoA Hydratase, Chain A, domain 1"/>
    <property type="match status" value="1"/>
</dbReference>
<sequence>MTGTADGSVGVHAKKVQSMRKFELDRPKALNALNLDMIYAMTPQLQAWQDSDLCKVIVLAKADGNRAFCAGGDVKTLAQQSATGLPDQIAKSVKFMEEEYKLNHLIGTVQKPFVSVLDGVTMGGGVGLSVHGHFRIATENTRFAMPETAIGLFPDVGGSFFLPRLDGELGTFLGLTGHHLLGEEVFIAGIATHYVPSARLPALYARLAEVESDELDVINAIIDEFSGDTSADKFLNWSLGGETGRAINRCFRFNTLEEIFGALEKDPHTEWAQKQLSILKGFSPTSMKLTLAQLRKGATRHFAECFKMEYRIVRAALASHDFVEGVTAKLISKPARTPDWKPDITQLASITPGSLETRYFNSEGRDIQLYSDLSYYDYPHRTLSGLPTDRDIRRVVFGDVGRGKNILRATSRQEVLDFFARHWGSFDSGAISKINPPSKLALDGGKGRSKVGLREKVMAVLETRTVEAGGVLQWTD</sequence>
<comment type="caution">
    <text evidence="5">The sequence shown here is derived from an EMBL/GenBank/DDBJ whole genome shotgun (WGS) entry which is preliminary data.</text>
</comment>
<keyword evidence="6" id="KW-1185">Reference proteome</keyword>
<evidence type="ECO:0000256" key="3">
    <source>
        <dbReference type="ARBA" id="ARBA00022801"/>
    </source>
</evidence>
<protein>
    <recommendedName>
        <fullName evidence="2">3-hydroxyisobutyryl-CoA hydrolase</fullName>
        <ecNumber evidence="2">3.1.2.4</ecNumber>
    </recommendedName>
</protein>